<dbReference type="InterPro" id="IPR002921">
    <property type="entry name" value="Fungal_lipase-type"/>
</dbReference>
<evidence type="ECO:0000313" key="16">
    <source>
        <dbReference type="EMBL" id="CAH2059956.1"/>
    </source>
</evidence>
<feature type="domain" description="Fungal lipase-type" evidence="13">
    <location>
        <begin position="550"/>
        <end position="713"/>
    </location>
</feature>
<dbReference type="Pfam" id="PF13839">
    <property type="entry name" value="PC-Esterase"/>
    <property type="match status" value="1"/>
</dbReference>
<evidence type="ECO:0000256" key="2">
    <source>
        <dbReference type="ARBA" id="ARBA00007727"/>
    </source>
</evidence>
<keyword evidence="9 11" id="KW-0443">Lipid metabolism</keyword>
<name>A0AAU9S9A1_THLAR</name>
<dbReference type="AlphaFoldDB" id="A0AAU9S9A1"/>
<keyword evidence="12" id="KW-0732">Signal</keyword>
<evidence type="ECO:0000259" key="13">
    <source>
        <dbReference type="Pfam" id="PF01764"/>
    </source>
</evidence>
<keyword evidence="17" id="KW-1185">Reference proteome</keyword>
<dbReference type="InterPro" id="IPR033556">
    <property type="entry name" value="PLA"/>
</dbReference>
<evidence type="ECO:0000256" key="6">
    <source>
        <dbReference type="ARBA" id="ARBA00022963"/>
    </source>
</evidence>
<evidence type="ECO:0000256" key="10">
    <source>
        <dbReference type="ARBA" id="ARBA00023136"/>
    </source>
</evidence>
<keyword evidence="7" id="KW-0735">Signal-anchor</keyword>
<comment type="function">
    <text evidence="11">Acylhydrolase that catalyzes the hydrolysis of phospholipids at the sn-1 position.</text>
</comment>
<feature type="chain" id="PRO_5043796073" description="Phospholipase A1" evidence="12">
    <location>
        <begin position="27"/>
        <end position="828"/>
    </location>
</feature>
<reference evidence="16 17" key="1">
    <citation type="submission" date="2022-03" db="EMBL/GenBank/DDBJ databases">
        <authorList>
            <person name="Nunn A."/>
            <person name="Chopra R."/>
            <person name="Nunn A."/>
            <person name="Contreras Garrido A."/>
        </authorList>
    </citation>
    <scope>NUCLEOTIDE SEQUENCE [LARGE SCALE GENOMIC DNA]</scope>
</reference>
<organism evidence="16 17">
    <name type="scientific">Thlaspi arvense</name>
    <name type="common">Field penny-cress</name>
    <dbReference type="NCBI Taxonomy" id="13288"/>
    <lineage>
        <taxon>Eukaryota</taxon>
        <taxon>Viridiplantae</taxon>
        <taxon>Streptophyta</taxon>
        <taxon>Embryophyta</taxon>
        <taxon>Tracheophyta</taxon>
        <taxon>Spermatophyta</taxon>
        <taxon>Magnoliopsida</taxon>
        <taxon>eudicotyledons</taxon>
        <taxon>Gunneridae</taxon>
        <taxon>Pentapetalae</taxon>
        <taxon>rosids</taxon>
        <taxon>malvids</taxon>
        <taxon>Brassicales</taxon>
        <taxon>Brassicaceae</taxon>
        <taxon>Thlaspideae</taxon>
        <taxon>Thlaspi</taxon>
    </lineage>
</organism>
<keyword evidence="8" id="KW-1133">Transmembrane helix</keyword>
<evidence type="ECO:0000256" key="4">
    <source>
        <dbReference type="ARBA" id="ARBA00022692"/>
    </source>
</evidence>
<evidence type="ECO:0000256" key="8">
    <source>
        <dbReference type="ARBA" id="ARBA00022989"/>
    </source>
</evidence>
<comment type="subcellular location">
    <subcellularLocation>
        <location evidence="1">Membrane</location>
        <topology evidence="1">Single-pass membrane protein</topology>
    </subcellularLocation>
</comment>
<evidence type="ECO:0000256" key="12">
    <source>
        <dbReference type="SAM" id="SignalP"/>
    </source>
</evidence>
<dbReference type="EMBL" id="OU466860">
    <property type="protein sequence ID" value="CAH2059956.1"/>
    <property type="molecule type" value="Genomic_DNA"/>
</dbReference>
<accession>A0AAU9S9A1</accession>
<comment type="similarity">
    <text evidence="2">Belongs to the PC-esterase family. TBL subfamily.</text>
</comment>
<dbReference type="SUPFAM" id="SSF53474">
    <property type="entry name" value="alpha/beta-Hydrolases"/>
    <property type="match status" value="1"/>
</dbReference>
<evidence type="ECO:0000256" key="5">
    <source>
        <dbReference type="ARBA" id="ARBA00022801"/>
    </source>
</evidence>
<dbReference type="EC" id="3.1.1.-" evidence="11"/>
<dbReference type="PANTHER" id="PTHR31828:SF16">
    <property type="entry name" value="PHOSPHOLIPASE A1-IIBETA"/>
    <property type="match status" value="1"/>
</dbReference>
<dbReference type="Gene3D" id="3.40.50.1820">
    <property type="entry name" value="alpha/beta hydrolase"/>
    <property type="match status" value="1"/>
</dbReference>
<evidence type="ECO:0000256" key="11">
    <source>
        <dbReference type="RuleBase" id="RU367093"/>
    </source>
</evidence>
<dbReference type="GO" id="GO:0016020">
    <property type="term" value="C:membrane"/>
    <property type="evidence" value="ECO:0007669"/>
    <property type="project" value="UniProtKB-SubCell"/>
</dbReference>
<dbReference type="GO" id="GO:0016740">
    <property type="term" value="F:transferase activity"/>
    <property type="evidence" value="ECO:0007669"/>
    <property type="project" value="InterPro"/>
</dbReference>
<keyword evidence="5 11" id="KW-0378">Hydrolase</keyword>
<dbReference type="PANTHER" id="PTHR31828">
    <property type="entry name" value="PHOSPHOLIPASE A1-IIGAMMA"/>
    <property type="match status" value="1"/>
</dbReference>
<protein>
    <recommendedName>
        <fullName evidence="11">Phospholipase A1</fullName>
        <ecNumber evidence="11">3.1.1.-</ecNumber>
    </recommendedName>
</protein>
<evidence type="ECO:0000256" key="7">
    <source>
        <dbReference type="ARBA" id="ARBA00022968"/>
    </source>
</evidence>
<dbReference type="GO" id="GO:0008970">
    <property type="term" value="F:phospholipase A1 activity"/>
    <property type="evidence" value="ECO:0007669"/>
    <property type="project" value="UniProtKB-UniRule"/>
</dbReference>
<gene>
    <name evidence="16" type="ORF">TAV2_LOCUS13292</name>
</gene>
<feature type="domain" description="Trichome birefringence-like N-terminal" evidence="15">
    <location>
        <begin position="46"/>
        <end position="98"/>
    </location>
</feature>
<dbReference type="Proteomes" id="UP000836841">
    <property type="component" value="Chromosome 4"/>
</dbReference>
<evidence type="ECO:0000259" key="15">
    <source>
        <dbReference type="Pfam" id="PF14416"/>
    </source>
</evidence>
<dbReference type="InterPro" id="IPR026057">
    <property type="entry name" value="TBL_C"/>
</dbReference>
<evidence type="ECO:0000259" key="14">
    <source>
        <dbReference type="Pfam" id="PF13839"/>
    </source>
</evidence>
<dbReference type="FunFam" id="3.40.50.1820:FF:000065">
    <property type="entry name" value="Phospholipase A1-II 3"/>
    <property type="match status" value="1"/>
</dbReference>
<proteinExistence type="inferred from homology"/>
<dbReference type="GO" id="GO:0005737">
    <property type="term" value="C:cytoplasm"/>
    <property type="evidence" value="ECO:0007669"/>
    <property type="project" value="UniProtKB-ARBA"/>
</dbReference>
<keyword evidence="4" id="KW-0812">Transmembrane</keyword>
<sequence length="828" mass="95720">MGLCFQPIFLASLFLILFSSIPKLLAQPQQHFLGQNNTNLLSGERSCNWFSGKWVYDSSYPLYSPYSCPFIDPEFNCQKTGRPDTNYQHFRWQPFSCSLPRFDGVNFMRRMKGKKIMMVGDSLSLNMFESLACLLHASLPNAKYSLRRSQPLTSLTFQEYGVTILLYRTQFLVDVVQEKAGRVLVLDSIKEANAWLGMDVLIFNSWHWWTHTDGIQPWDYMREGNKLYKDMNRLVAFYKGLNTWARWINHNIDPSRTQVFFQGVSPVHYDGRLWNEPLKSCKGQTQPFMGQKYPGGLPLGWIVVNKVLSRIKKPVRLLDLTTLSEYRKDAHPSLYNGIAKGLDCSHWCLPGLPDTWNLLLYASLTSYYIMGLLFSKYYNYQYFTHILSKHLRTPTNLTRPQSGGGRGLDQRKKVKMVGDIAKRWKELSGNSKWKDLLDPLDLDLRRYILHYGDMAEVGYVAFNSDRRSKYVGDSCFTKEELFARTGYLKANPFRYEVTKYIYGTSSIRLPECFIIKSLSREAWNKESNWLGYIAVSTDEGKALLGRRDIVVAWRGTIQLYEWANDFDFPLESAISVFPRTDPNDPPRVANGWLSLYTTADPRSRFDKTSAQEQVQGELKRLLELYKDEEVTLTLTGHSLGAVLSILSATDFLHNEWPKAKPSLKNRLSCVTVFAFGSPRIGDLSFKRLVESFKKLHILRIANVPDIIPRYPVFRFRDVGEELQINTLKSEYLKRSLNIKHFHNLEAYLHGVAGTQQNQAEFKLEINRDIALVNKGLDALQDKYLIPGNWWVLENKGMVQMDDGTWKLNGDRVKYDDEEDEEEDECKVP</sequence>
<evidence type="ECO:0000256" key="9">
    <source>
        <dbReference type="ARBA" id="ARBA00023098"/>
    </source>
</evidence>
<dbReference type="GO" id="GO:0016042">
    <property type="term" value="P:lipid catabolic process"/>
    <property type="evidence" value="ECO:0007669"/>
    <property type="project" value="UniProtKB-UniRule"/>
</dbReference>
<evidence type="ECO:0000313" key="17">
    <source>
        <dbReference type="Proteomes" id="UP000836841"/>
    </source>
</evidence>
<feature type="domain" description="Trichome birefringence-like C-terminal" evidence="14">
    <location>
        <begin position="99"/>
        <end position="362"/>
    </location>
</feature>
<comment type="similarity">
    <text evidence="3 11">Belongs to the AB hydrolase superfamily. Lipase family.</text>
</comment>
<keyword evidence="6 11" id="KW-0442">Lipid degradation</keyword>
<dbReference type="InterPro" id="IPR025846">
    <property type="entry name" value="TBL_N"/>
</dbReference>
<dbReference type="Pfam" id="PF01764">
    <property type="entry name" value="Lipase_3"/>
    <property type="match status" value="1"/>
</dbReference>
<dbReference type="InterPro" id="IPR029058">
    <property type="entry name" value="AB_hydrolase_fold"/>
</dbReference>
<feature type="signal peptide" evidence="12">
    <location>
        <begin position="1"/>
        <end position="26"/>
    </location>
</feature>
<dbReference type="Pfam" id="PF14416">
    <property type="entry name" value="PMR5N"/>
    <property type="match status" value="1"/>
</dbReference>
<keyword evidence="10" id="KW-0472">Membrane</keyword>
<dbReference type="CDD" id="cd00519">
    <property type="entry name" value="Lipase_3"/>
    <property type="match status" value="1"/>
</dbReference>
<evidence type="ECO:0000256" key="3">
    <source>
        <dbReference type="ARBA" id="ARBA00010701"/>
    </source>
</evidence>
<evidence type="ECO:0000256" key="1">
    <source>
        <dbReference type="ARBA" id="ARBA00004167"/>
    </source>
</evidence>